<dbReference type="Pfam" id="PF08309">
    <property type="entry name" value="LVIVD"/>
    <property type="match status" value="1"/>
</dbReference>
<dbReference type="AlphaFoldDB" id="A0A1G2DAH1"/>
<keyword evidence="1" id="KW-0732">Signal</keyword>
<evidence type="ECO:0000313" key="2">
    <source>
        <dbReference type="EMBL" id="OGZ10629.1"/>
    </source>
</evidence>
<protein>
    <recommendedName>
        <fullName evidence="4">Abnormal spindle-like microcephaly-associated protein ASH domain-containing protein</fullName>
    </recommendedName>
</protein>
<evidence type="ECO:0000256" key="1">
    <source>
        <dbReference type="SAM" id="SignalP"/>
    </source>
</evidence>
<reference evidence="2 3" key="1">
    <citation type="journal article" date="2016" name="Nat. Commun.">
        <title>Thousands of microbial genomes shed light on interconnected biogeochemical processes in an aquifer system.</title>
        <authorList>
            <person name="Anantharaman K."/>
            <person name="Brown C.T."/>
            <person name="Hug L.A."/>
            <person name="Sharon I."/>
            <person name="Castelle C.J."/>
            <person name="Probst A.J."/>
            <person name="Thomas B.C."/>
            <person name="Singh A."/>
            <person name="Wilkins M.J."/>
            <person name="Karaoz U."/>
            <person name="Brodie E.L."/>
            <person name="Williams K.H."/>
            <person name="Hubbard S.S."/>
            <person name="Banfield J.F."/>
        </authorList>
    </citation>
    <scope>NUCLEOTIDE SEQUENCE [LARGE SCALE GENOMIC DNA]</scope>
</reference>
<feature type="chain" id="PRO_5009582497" description="Abnormal spindle-like microcephaly-associated protein ASH domain-containing protein" evidence="1">
    <location>
        <begin position="32"/>
        <end position="1266"/>
    </location>
</feature>
<name>A0A1G2DAH1_9BACT</name>
<proteinExistence type="predicted"/>
<evidence type="ECO:0008006" key="4">
    <source>
        <dbReference type="Google" id="ProtNLM"/>
    </source>
</evidence>
<dbReference type="InterPro" id="IPR013783">
    <property type="entry name" value="Ig-like_fold"/>
</dbReference>
<comment type="caution">
    <text evidence="2">The sequence shown here is derived from an EMBL/GenBank/DDBJ whole genome shotgun (WGS) entry which is preliminary data.</text>
</comment>
<sequence length="1266" mass="132509">MESFTSANSRIALSLFFLPLAFLFFTPVAFAAPDITAPFIGLSGDLVLNRTITFSGDVWNRGEGMTTANSYALVRIGGPAQITNRGNYVTVAGIYAYTSSNNGSLSGNSFEVFDISAPTAPERVTGEGADPSPYGDIVVVGDEAYVATRGGLSPLQVFVLSSLPSSLLSEGGVNISEDVGTGVTYKAPYLYVSGFSGRAIQIYDVAADPLSPAFQGSAVSTLTNTLARTIAVKDNYAYVLGNRSIGGGFLEVFDVAYPIDTQSVTQFTFPESFDAAVIAGDYLYAGHFQSTGFSVFDISTRTAPLRIAVVSSGAPWAGELQVSGNYLYIGGDPEGAVYDISDPGTPVEVSHYAVLNSAGDSGKFVTPSYLYHASDALNIYEPHTFARFCLSDEEYNDAARDACLHSAAGRVGSDIDAGVLDLSESTTVGTTWTAALGVHTVYFCADVRDGRGFDGVAEGANEGGASNCTSTTFVVSIGALFGNPSSCVIAIGESTCTVGMSWATTDALDPKLVNRKTGVTLSTEANSPAPFSVLVSSPTTIFDLRNGDNILDTEVIAGTCALGSEWDGEICAPATLWTTLEADPPGGAPPLLTTVTASATGTAVDVLSITNWTISYATPASDIASIAFDSTHGVLYAGSGSYGIIYRCDTVTLCDESSDWTVTYDAHGSGNEFSSFIFDVQSGALYAGTSPGGNIYRCSTAVTLCDADEDWVRVARLDDSAIDSLILDGTNGVFYAGTGEHGKIYRCAIATNCAMEESWVLAFDTPESVIAVLVFDSTHGIIYAGTRSNGIIYRCNPAFTACDESGDWMIAYDTAEAEIDSLAFNATDGLLFAGSGANGIIYRCDTSTSCRNGASDWRVSYDTPSGTVNSLVFDSAGGVVYAGTGGSGGDHGIIYRCDHRTPGNCNDAGDWTLSEGIEEIVIRSLAVDTMNGPLYAGSATNGIIYRSGGNDTADYHFWWNCSSTTNDVSVAESICGVLPPPLAGSCVENSFGTRCTATTTAQMSVSHNYPSVGTYTAKVIVEARSAINAEARTTIVLTLIPVLSVTPSHWDFGSVYLGDSETRSFTVENIGQVGSFLEGRASLSGLLPAYFTCTAGCGAYPDPGISVDVPRTVTIRFSPGQTTGLIGPVNTRFTGTNTTPPSSLDLPVFGTGVLPIVGSGLDFGSVVVTRSKNLVLTVVNRGSTAFSDTLVLPFPGIYTCVPDCNLTVPARSGGADGTEEITIHFAPTQVRDYNGNAYLENHPLPNGPLFPFTGTGIVGTFKFKDQ</sequence>
<dbReference type="SUPFAM" id="SSF63829">
    <property type="entry name" value="Calcium-dependent phosphotriesterase"/>
    <property type="match status" value="1"/>
</dbReference>
<dbReference type="InterPro" id="IPR013211">
    <property type="entry name" value="LVIVD"/>
</dbReference>
<accession>A0A1G2DAH1</accession>
<dbReference type="Proteomes" id="UP000178636">
    <property type="component" value="Unassembled WGS sequence"/>
</dbReference>
<dbReference type="EMBL" id="MHLO01000049">
    <property type="protein sequence ID" value="OGZ10629.1"/>
    <property type="molecule type" value="Genomic_DNA"/>
</dbReference>
<feature type="signal peptide" evidence="1">
    <location>
        <begin position="1"/>
        <end position="31"/>
    </location>
</feature>
<dbReference type="InterPro" id="IPR011044">
    <property type="entry name" value="Quino_amine_DH_bsu"/>
</dbReference>
<evidence type="ECO:0000313" key="3">
    <source>
        <dbReference type="Proteomes" id="UP000178636"/>
    </source>
</evidence>
<dbReference type="SUPFAM" id="SSF50969">
    <property type="entry name" value="YVTN repeat-like/Quinoprotein amine dehydrogenase"/>
    <property type="match status" value="1"/>
</dbReference>
<organism evidence="2 3">
    <name type="scientific">Candidatus Lloydbacteria bacterium RIFCSPHIGHO2_02_FULL_54_17</name>
    <dbReference type="NCBI Taxonomy" id="1798664"/>
    <lineage>
        <taxon>Bacteria</taxon>
        <taxon>Candidatus Lloydiibacteriota</taxon>
    </lineage>
</organism>
<gene>
    <name evidence="2" type="ORF">A3C93_02955</name>
</gene>
<dbReference type="Gene3D" id="2.60.40.10">
    <property type="entry name" value="Immunoglobulins"/>
    <property type="match status" value="2"/>
</dbReference>
<dbReference type="STRING" id="1798664.A3C93_02955"/>